<evidence type="ECO:0000259" key="15">
    <source>
        <dbReference type="Pfam" id="PF01274"/>
    </source>
</evidence>
<comment type="pathway">
    <text evidence="10 13">Carbohydrate metabolism; glyoxylate cycle; (S)-malate from isocitrate: step 2/2.</text>
</comment>
<evidence type="ECO:0000259" key="16">
    <source>
        <dbReference type="Pfam" id="PF20656"/>
    </source>
</evidence>
<dbReference type="PANTHER" id="PTHR42739">
    <property type="entry name" value="MALATE SYNTHASE G"/>
    <property type="match status" value="1"/>
</dbReference>
<feature type="coiled-coil region" evidence="14">
    <location>
        <begin position="43"/>
        <end position="70"/>
    </location>
</feature>
<feature type="domain" description="Malate synthase G alpha-beta insertion" evidence="17">
    <location>
        <begin position="155"/>
        <end position="230"/>
    </location>
</feature>
<feature type="domain" description="Malate synthase N-terminal" evidence="16">
    <location>
        <begin position="18"/>
        <end position="71"/>
    </location>
</feature>
<evidence type="ECO:0000313" key="20">
    <source>
        <dbReference type="Proteomes" id="UP000199225"/>
    </source>
</evidence>
<comment type="function">
    <text evidence="10">Involved in the glycolate utilization. Catalyzes the condensation and subsequent hydrolysis of acetyl-coenzyme A (acetyl-CoA) and glyoxylate to form malate and CoA.</text>
</comment>
<dbReference type="EC" id="2.3.3.9" evidence="10 11"/>
<dbReference type="GO" id="GO:0004474">
    <property type="term" value="F:malate synthase activity"/>
    <property type="evidence" value="ECO:0007669"/>
    <property type="project" value="UniProtKB-UniRule"/>
</dbReference>
<dbReference type="Pfam" id="PF20656">
    <property type="entry name" value="MS_N"/>
    <property type="match status" value="1"/>
</dbReference>
<dbReference type="Pfam" id="PF20658">
    <property type="entry name" value="MSG_insertion"/>
    <property type="match status" value="1"/>
</dbReference>
<gene>
    <name evidence="10" type="primary">glcB</name>
    <name evidence="19" type="ORF">SAMN04490247_1109</name>
</gene>
<dbReference type="GO" id="GO:0005829">
    <property type="term" value="C:cytosol"/>
    <property type="evidence" value="ECO:0007669"/>
    <property type="project" value="TreeGrafter"/>
</dbReference>
<comment type="cofactor">
    <cofactor evidence="1 10">
        <name>Mg(2+)</name>
        <dbReference type="ChEBI" id="CHEBI:18420"/>
    </cofactor>
</comment>
<feature type="active site" description="Proton acceptor" evidence="10 12">
    <location>
        <position position="335"/>
    </location>
</feature>
<keyword evidence="14" id="KW-0175">Coiled coil</keyword>
<evidence type="ECO:0000256" key="8">
    <source>
        <dbReference type="ARBA" id="ARBA00023097"/>
    </source>
</evidence>
<dbReference type="InterPro" id="IPR001465">
    <property type="entry name" value="Malate_synthase_TIM"/>
</dbReference>
<dbReference type="UniPathway" id="UPA00703">
    <property type="reaction ID" value="UER00720"/>
</dbReference>
<comment type="subcellular location">
    <subcellularLocation>
        <location evidence="10 13">Cytoplasm</location>
    </subcellularLocation>
</comment>
<evidence type="ECO:0000256" key="5">
    <source>
        <dbReference type="ARBA" id="ARBA00022679"/>
    </source>
</evidence>
<keyword evidence="3 10" id="KW-0963">Cytoplasm</keyword>
<feature type="domain" description="Malate synthase TIM barrel" evidence="15">
    <location>
        <begin position="332"/>
        <end position="564"/>
    </location>
</feature>
<feature type="modified residue" description="Cysteine sulfenic acid (-SOH)" evidence="10">
    <location>
        <position position="606"/>
    </location>
</feature>
<feature type="binding site" evidence="10">
    <location>
        <position position="113"/>
    </location>
    <ligand>
        <name>acetyl-CoA</name>
        <dbReference type="ChEBI" id="CHEBI:57288"/>
    </ligand>
</feature>
<feature type="binding site" evidence="10">
    <location>
        <position position="424"/>
    </location>
    <ligand>
        <name>Mg(2+)</name>
        <dbReference type="ChEBI" id="CHEBI:18420"/>
    </ligand>
</feature>
<proteinExistence type="inferred from homology"/>
<evidence type="ECO:0000256" key="1">
    <source>
        <dbReference type="ARBA" id="ARBA00001946"/>
    </source>
</evidence>
<dbReference type="GO" id="GO:0009436">
    <property type="term" value="P:glyoxylate catabolic process"/>
    <property type="evidence" value="ECO:0007669"/>
    <property type="project" value="TreeGrafter"/>
</dbReference>
<evidence type="ECO:0000256" key="12">
    <source>
        <dbReference type="PIRSR" id="PIRSR601465-50"/>
    </source>
</evidence>
<evidence type="ECO:0000256" key="9">
    <source>
        <dbReference type="ARBA" id="ARBA00047918"/>
    </source>
</evidence>
<protein>
    <recommendedName>
        <fullName evidence="10 11">Malate synthase G</fullName>
        <ecNumber evidence="10 11">2.3.3.9</ecNumber>
    </recommendedName>
</protein>
<feature type="binding site" evidence="10">
    <location>
        <position position="424"/>
    </location>
    <ligand>
        <name>glyoxylate</name>
        <dbReference type="ChEBI" id="CHEBI:36655"/>
    </ligand>
</feature>
<dbReference type="InterPro" id="IPR006253">
    <property type="entry name" value="Malate_synthG"/>
</dbReference>
<keyword evidence="7 10" id="KW-0460">Magnesium</keyword>
<dbReference type="InterPro" id="IPR048356">
    <property type="entry name" value="MS_N"/>
</dbReference>
<evidence type="ECO:0000313" key="19">
    <source>
        <dbReference type="EMBL" id="SDJ17813.1"/>
    </source>
</evidence>
<feature type="binding site" evidence="10">
    <location>
        <position position="271"/>
    </location>
    <ligand>
        <name>acetyl-CoA</name>
        <dbReference type="ChEBI" id="CHEBI:57288"/>
    </ligand>
</feature>
<dbReference type="SUPFAM" id="SSF51645">
    <property type="entry name" value="Malate synthase G"/>
    <property type="match status" value="1"/>
</dbReference>
<evidence type="ECO:0000256" key="14">
    <source>
        <dbReference type="SAM" id="Coils"/>
    </source>
</evidence>
<dbReference type="HAMAP" id="MF_00641">
    <property type="entry name" value="Malate_synth_G"/>
    <property type="match status" value="1"/>
</dbReference>
<dbReference type="STRING" id="86666.SAMN04490247_1109"/>
<keyword evidence="2 10" id="KW-0329">Glyoxylate bypass</keyword>
<dbReference type="Pfam" id="PF01274">
    <property type="entry name" value="MS_TIM-barrel"/>
    <property type="match status" value="1"/>
</dbReference>
<dbReference type="PANTHER" id="PTHR42739:SF1">
    <property type="entry name" value="MALATE SYNTHASE G"/>
    <property type="match status" value="1"/>
</dbReference>
<dbReference type="InterPro" id="IPR048357">
    <property type="entry name" value="MSG_insertion"/>
</dbReference>
<evidence type="ECO:0000256" key="10">
    <source>
        <dbReference type="HAMAP-Rule" id="MF_00641"/>
    </source>
</evidence>
<evidence type="ECO:0000256" key="13">
    <source>
        <dbReference type="RuleBase" id="RU003572"/>
    </source>
</evidence>
<dbReference type="GO" id="GO:0000287">
    <property type="term" value="F:magnesium ion binding"/>
    <property type="evidence" value="ECO:0007669"/>
    <property type="project" value="TreeGrafter"/>
</dbReference>
<dbReference type="InterPro" id="IPR046363">
    <property type="entry name" value="MS_N_TIM-barrel_dom"/>
</dbReference>
<dbReference type="InterPro" id="IPR048355">
    <property type="entry name" value="MS_C"/>
</dbReference>
<feature type="binding site" evidence="10">
    <location>
        <position position="308"/>
    </location>
    <ligand>
        <name>acetyl-CoA</name>
        <dbReference type="ChEBI" id="CHEBI:57288"/>
    </ligand>
</feature>
<evidence type="ECO:0000256" key="11">
    <source>
        <dbReference type="NCBIfam" id="TIGR01345"/>
    </source>
</evidence>
<reference evidence="20" key="1">
    <citation type="submission" date="2016-10" db="EMBL/GenBank/DDBJ databases">
        <authorList>
            <person name="Varghese N."/>
            <person name="Submissions S."/>
        </authorList>
    </citation>
    <scope>NUCLEOTIDE SEQUENCE [LARGE SCALE GENOMIC DNA]</scope>
    <source>
        <strain evidence="20">DSM 4771</strain>
    </source>
</reference>
<comment type="catalytic activity">
    <reaction evidence="9 10 13">
        <text>glyoxylate + acetyl-CoA + H2O = (S)-malate + CoA + H(+)</text>
        <dbReference type="Rhea" id="RHEA:18181"/>
        <dbReference type="ChEBI" id="CHEBI:15377"/>
        <dbReference type="ChEBI" id="CHEBI:15378"/>
        <dbReference type="ChEBI" id="CHEBI:15589"/>
        <dbReference type="ChEBI" id="CHEBI:36655"/>
        <dbReference type="ChEBI" id="CHEBI:57287"/>
        <dbReference type="ChEBI" id="CHEBI:57288"/>
        <dbReference type="EC" id="2.3.3.9"/>
    </reaction>
</comment>
<evidence type="ECO:0000256" key="2">
    <source>
        <dbReference type="ARBA" id="ARBA00022435"/>
    </source>
</evidence>
<keyword evidence="8 10" id="KW-0558">Oxidation</keyword>
<feature type="active site" description="Proton donor" evidence="10 12">
    <location>
        <position position="620"/>
    </location>
</feature>
<comment type="caution">
    <text evidence="10">Lacks conserved residue(s) required for the propagation of feature annotation.</text>
</comment>
<name>A0A1G8RLN2_9BACI</name>
<keyword evidence="6 10" id="KW-0479">Metal-binding</keyword>
<keyword evidence="5 10" id="KW-0808">Transferase</keyword>
<keyword evidence="4 10" id="KW-0816">Tricarboxylic acid cycle</keyword>
<feature type="domain" description="Malate synthase C-terminal" evidence="18">
    <location>
        <begin position="580"/>
        <end position="683"/>
    </location>
</feature>
<sequence length="717" mass="81579">MAAYQPLGNYRIDSVLHQFIEQEVLPSLPVSSNQIWGGLSSLLDRFSDRNEQLLNTRRELQQAIDEYHTSSPSQSYEEFLISIGYLEEKKPEFTIETKNVDPEMKDQAGPQLVVPLTNQRYVLNAANARWGSLYDAYYGTDFIPESPGIEKGSSYNPERGREVIKQGRQRLDEWFPLKGGSHQNSIRYAVVNGELCVELSDQSRQKLKKPEAYIGCQGDCRKPQAILLKHNDLHVELQFDRNHPVGQIDDAGIKDIQLESALTTIMDCEDSVACVDAEDKTSAYRNWLGLIKGDLSTTFKKNGELMKRSLKADRNYRTPEDEEITLKGRSLMLIRNVGHLMKNHAVLDRNNEPVFEGLLDSFFTSLIAMHDLELRNNSKEGSIYIVKPKMHGSKEVAFTNEILNYIEDILELERYTIKIGVMDEERRTSLNLHNCIHEVKNRIVFINTGFLDRTGDEIHTSMEKGPVIKKGAMKGSTWLNAYEASNVRTGIHTGFIKQAQIGKGMWAKPAEMKAMLEEKISHLKAGGNTAWVPSPTAATIHAMHYHETYVPDIQKKIPDEDRTQEMLEIPVASPPEDKEEIMQEVRNNAQGILGYVVRWVEQGIGCSTVPDIHDTGLMEDRATLRISSQHIANWIKHDVIAKEEVQEVMKQMAEVVDRQNEHDPNYRPMSPNFEQSIAFQAASDLVFLGDQQPNGYTEPILHKRRLQFKANQFSQTI</sequence>
<dbReference type="RefSeq" id="WP_093192846.1">
    <property type="nucleotide sequence ID" value="NZ_FNEV01000002.1"/>
</dbReference>
<dbReference type="Proteomes" id="UP000199225">
    <property type="component" value="Unassembled WGS sequence"/>
</dbReference>
<dbReference type="NCBIfam" id="TIGR01345">
    <property type="entry name" value="malate_syn_G"/>
    <property type="match status" value="1"/>
</dbReference>
<evidence type="ECO:0000256" key="6">
    <source>
        <dbReference type="ARBA" id="ARBA00022723"/>
    </source>
</evidence>
<feature type="binding site" evidence="10">
    <location>
        <begin position="120"/>
        <end position="121"/>
    </location>
    <ligand>
        <name>acetyl-CoA</name>
        <dbReference type="ChEBI" id="CHEBI:57288"/>
    </ligand>
</feature>
<comment type="subunit">
    <text evidence="10">Monomer.</text>
</comment>
<evidence type="ECO:0000256" key="3">
    <source>
        <dbReference type="ARBA" id="ARBA00022490"/>
    </source>
</evidence>
<dbReference type="EMBL" id="FNEV01000002">
    <property type="protein sequence ID" value="SDJ17813.1"/>
    <property type="molecule type" value="Genomic_DNA"/>
</dbReference>
<evidence type="ECO:0000259" key="17">
    <source>
        <dbReference type="Pfam" id="PF20658"/>
    </source>
</evidence>
<feature type="binding site" evidence="10">
    <location>
        <begin position="449"/>
        <end position="452"/>
    </location>
    <ligand>
        <name>glyoxylate</name>
        <dbReference type="ChEBI" id="CHEBI:36655"/>
    </ligand>
</feature>
<keyword evidence="20" id="KW-1185">Reference proteome</keyword>
<dbReference type="AlphaFoldDB" id="A0A1G8RLN2"/>
<feature type="binding site" evidence="10">
    <location>
        <position position="452"/>
    </location>
    <ligand>
        <name>Mg(2+)</name>
        <dbReference type="ChEBI" id="CHEBI:18420"/>
    </ligand>
</feature>
<dbReference type="Gene3D" id="1.20.1220.12">
    <property type="entry name" value="Malate synthase, domain III"/>
    <property type="match status" value="1"/>
</dbReference>
<feature type="binding site" evidence="10">
    <location>
        <position position="533"/>
    </location>
    <ligand>
        <name>acetyl-CoA</name>
        <dbReference type="ChEBI" id="CHEBI:57288"/>
    </ligand>
</feature>
<evidence type="ECO:0000259" key="18">
    <source>
        <dbReference type="Pfam" id="PF20659"/>
    </source>
</evidence>
<dbReference type="NCBIfam" id="NF002825">
    <property type="entry name" value="PRK02999.1"/>
    <property type="match status" value="1"/>
</dbReference>
<dbReference type="GO" id="GO:0006099">
    <property type="term" value="P:tricarboxylic acid cycle"/>
    <property type="evidence" value="ECO:0007669"/>
    <property type="project" value="UniProtKB-KW"/>
</dbReference>
<evidence type="ECO:0000256" key="4">
    <source>
        <dbReference type="ARBA" id="ARBA00022532"/>
    </source>
</evidence>
<dbReference type="InterPro" id="IPR011076">
    <property type="entry name" value="Malate_synth_sf"/>
</dbReference>
<accession>A0A1G8RLN2</accession>
<organism evidence="19 20">
    <name type="scientific">Salimicrobium halophilum</name>
    <dbReference type="NCBI Taxonomy" id="86666"/>
    <lineage>
        <taxon>Bacteria</taxon>
        <taxon>Bacillati</taxon>
        <taxon>Bacillota</taxon>
        <taxon>Bacilli</taxon>
        <taxon>Bacillales</taxon>
        <taxon>Bacillaceae</taxon>
        <taxon>Salimicrobium</taxon>
    </lineage>
</organism>
<dbReference type="GO" id="GO:0006097">
    <property type="term" value="P:glyoxylate cycle"/>
    <property type="evidence" value="ECO:0007669"/>
    <property type="project" value="UniProtKB-UniRule"/>
</dbReference>
<feature type="binding site" evidence="10">
    <location>
        <position position="335"/>
    </location>
    <ligand>
        <name>glyoxylate</name>
        <dbReference type="ChEBI" id="CHEBI:36655"/>
    </ligand>
</feature>
<dbReference type="Gene3D" id="3.20.20.360">
    <property type="entry name" value="Malate synthase, domain 3"/>
    <property type="match status" value="2"/>
</dbReference>
<dbReference type="Pfam" id="PF20659">
    <property type="entry name" value="MS_C"/>
    <property type="match status" value="1"/>
</dbReference>
<comment type="similarity">
    <text evidence="10 13">Belongs to the malate synthase family. GlcB subfamily.</text>
</comment>
<dbReference type="OrthoDB" id="9762054at2"/>
<evidence type="ECO:0000256" key="7">
    <source>
        <dbReference type="ARBA" id="ARBA00022842"/>
    </source>
</evidence>
<dbReference type="InterPro" id="IPR044856">
    <property type="entry name" value="Malate_synth_C_sf"/>
</dbReference>